<evidence type="ECO:0000313" key="13">
    <source>
        <dbReference type="Proteomes" id="UP001457282"/>
    </source>
</evidence>
<evidence type="ECO:0000256" key="4">
    <source>
        <dbReference type="ARBA" id="ARBA00023016"/>
    </source>
</evidence>
<proteinExistence type="inferred from homology"/>
<dbReference type="InterPro" id="IPR002110">
    <property type="entry name" value="Ankyrin_rpt"/>
</dbReference>
<reference evidence="12 13" key="1">
    <citation type="journal article" date="2023" name="G3 (Bethesda)">
        <title>A chromosome-length genome assembly and annotation of blackberry (Rubus argutus, cv. 'Hillquist').</title>
        <authorList>
            <person name="Bruna T."/>
            <person name="Aryal R."/>
            <person name="Dudchenko O."/>
            <person name="Sargent D.J."/>
            <person name="Mead D."/>
            <person name="Buti M."/>
            <person name="Cavallini A."/>
            <person name="Hytonen T."/>
            <person name="Andres J."/>
            <person name="Pham M."/>
            <person name="Weisz D."/>
            <person name="Mascagni F."/>
            <person name="Usai G."/>
            <person name="Natali L."/>
            <person name="Bassil N."/>
            <person name="Fernandez G.E."/>
            <person name="Lomsadze A."/>
            <person name="Armour M."/>
            <person name="Olukolu B."/>
            <person name="Poorten T."/>
            <person name="Britton C."/>
            <person name="Davik J."/>
            <person name="Ashrafi H."/>
            <person name="Aiden E.L."/>
            <person name="Borodovsky M."/>
            <person name="Worthington M."/>
        </authorList>
    </citation>
    <scope>NUCLEOTIDE SEQUENCE [LARGE SCALE GENOMIC DNA]</scope>
    <source>
        <strain evidence="12">PI 553951</strain>
    </source>
</reference>
<evidence type="ECO:0000256" key="9">
    <source>
        <dbReference type="PROSITE-ProRule" id="PRU00023"/>
    </source>
</evidence>
<keyword evidence="6" id="KW-0010">Activator</keyword>
<dbReference type="PROSITE" id="PS50297">
    <property type="entry name" value="ANK_REP_REGION"/>
    <property type="match status" value="1"/>
</dbReference>
<keyword evidence="3" id="KW-0112">Calmodulin-binding</keyword>
<dbReference type="SMART" id="SM00248">
    <property type="entry name" value="ANK"/>
    <property type="match status" value="2"/>
</dbReference>
<keyword evidence="4" id="KW-0346">Stress response</keyword>
<evidence type="ECO:0000256" key="3">
    <source>
        <dbReference type="ARBA" id="ARBA00022860"/>
    </source>
</evidence>
<comment type="similarity">
    <text evidence="2">Belongs to the CAMTA family.</text>
</comment>
<evidence type="ECO:0000259" key="11">
    <source>
        <dbReference type="PROSITE" id="PS51437"/>
    </source>
</evidence>
<dbReference type="Pfam" id="PF12796">
    <property type="entry name" value="Ank_2"/>
    <property type="match status" value="1"/>
</dbReference>
<feature type="repeat" description="ANK" evidence="9">
    <location>
        <begin position="601"/>
        <end position="633"/>
    </location>
</feature>
<accession>A0AAW1XC70</accession>
<dbReference type="Pfam" id="PF00612">
    <property type="entry name" value="IQ"/>
    <property type="match status" value="1"/>
</dbReference>
<sequence length="914" mass="103666">MDKPLVGSEIHGFHTMQDLDVETIMEEAKGRWLRPNEIHAMLYNYKYFTINVKPVNLPPSGRIVLFDRKMLRNFRKDGHNWKKKKDGKTVKEAHEHLKVGNEERIHVYYAHGEDSPTFVRRCYWLLDKSLEHIVLVHYRETQELQGSPSTPVNSNSNSSSVSDPSAPWRLSEELDSGANNSYYGVENELLEPGGGLIVSNLEQRLHDINTLEWDELLVTCDPKGDKVSGFDLQNQVVGNGTISGGTCGIPAEVSSFDKLPNPSVRTGNIHFNLPDSNYVTLEGEVNSNAQRRDSVVNGTCDSLDILVNDGLRSQDSFGRWINQIMIDSPGSVDDPVLESSLSGAQSSFASPSIDQIQSSAPEQIFIITDVSPEWAFSNEKTKILITGFFHQEFLDLAKFNLLCICGDVSIPVEYVQVGVYRCFIPPHVPTLVNLFISLDGHKPISQVLNFEYRSPVMSSSIVPSEENKWEEFRLQMRLANLLFSSSKSLDIVSSKVSPSALKEAKKFSQRTAYMSNRWQYLIKSIQDNNTPLPLAKDHLFELILKNRLKDWLLEKVLESSKPREYDVHGQGVVHLCAILDYAWAVHMFSWSGLSLDFRDRRGWTALHWAAYHGREKMVAVLLSAGAKPNLVTDPTSENPGGCTAADLASMNGYDGLAAYLSEKALVEQFKDMSVAGNVSGSLQTSTDCYGSSEILSEEDLYLKDTLTAYRTAADAAARIQAAFRENSLKLKTKAVQFSIPEDEARSIIAALKIQHAFRHYDTRKKMAAAARIQYRFRTWKMRQEFLNMRRQAVKIQAAFRAFQTRKQYRKILWGVGVLEKAVLRWRLKRKGLRGLQVNPIEANGDEKEESDTEEDFYRKSRKQAEERVEKSVVRVQAMFRSKKAQQEYRRMKLTHDQAKLEYEDFSEPDNNMLG</sequence>
<dbReference type="InterPro" id="IPR005559">
    <property type="entry name" value="CG-1_dom"/>
</dbReference>
<dbReference type="AlphaFoldDB" id="A0AAW1XC70"/>
<dbReference type="PROSITE" id="PS51437">
    <property type="entry name" value="CG_1"/>
    <property type="match status" value="1"/>
</dbReference>
<dbReference type="InterPro" id="IPR014756">
    <property type="entry name" value="Ig_E-set"/>
</dbReference>
<evidence type="ECO:0000256" key="6">
    <source>
        <dbReference type="ARBA" id="ARBA00023159"/>
    </source>
</evidence>
<dbReference type="GO" id="GO:0005516">
    <property type="term" value="F:calmodulin binding"/>
    <property type="evidence" value="ECO:0007669"/>
    <property type="project" value="UniProtKB-KW"/>
</dbReference>
<dbReference type="Pfam" id="PF03859">
    <property type="entry name" value="CG-1"/>
    <property type="match status" value="1"/>
</dbReference>
<dbReference type="SUPFAM" id="SSF81296">
    <property type="entry name" value="E set domains"/>
    <property type="match status" value="1"/>
</dbReference>
<dbReference type="SUPFAM" id="SSF48403">
    <property type="entry name" value="Ankyrin repeat"/>
    <property type="match status" value="1"/>
</dbReference>
<dbReference type="InterPro" id="IPR013783">
    <property type="entry name" value="Ig-like_fold"/>
</dbReference>
<evidence type="ECO:0000256" key="8">
    <source>
        <dbReference type="ARBA" id="ARBA00023242"/>
    </source>
</evidence>
<dbReference type="Gene3D" id="2.60.40.10">
    <property type="entry name" value="Immunoglobulins"/>
    <property type="match status" value="1"/>
</dbReference>
<dbReference type="GO" id="GO:0003712">
    <property type="term" value="F:transcription coregulator activity"/>
    <property type="evidence" value="ECO:0007669"/>
    <property type="project" value="TreeGrafter"/>
</dbReference>
<dbReference type="InterPro" id="IPR002909">
    <property type="entry name" value="IPT_dom"/>
</dbReference>
<dbReference type="GO" id="GO:0003690">
    <property type="term" value="F:double-stranded DNA binding"/>
    <property type="evidence" value="ECO:0007669"/>
    <property type="project" value="TreeGrafter"/>
</dbReference>
<feature type="domain" description="CG-1" evidence="11">
    <location>
        <begin position="21"/>
        <end position="147"/>
    </location>
</feature>
<organism evidence="12 13">
    <name type="scientific">Rubus argutus</name>
    <name type="common">Southern blackberry</name>
    <dbReference type="NCBI Taxonomy" id="59490"/>
    <lineage>
        <taxon>Eukaryota</taxon>
        <taxon>Viridiplantae</taxon>
        <taxon>Streptophyta</taxon>
        <taxon>Embryophyta</taxon>
        <taxon>Tracheophyta</taxon>
        <taxon>Spermatophyta</taxon>
        <taxon>Magnoliopsida</taxon>
        <taxon>eudicotyledons</taxon>
        <taxon>Gunneridae</taxon>
        <taxon>Pentapetalae</taxon>
        <taxon>rosids</taxon>
        <taxon>fabids</taxon>
        <taxon>Rosales</taxon>
        <taxon>Rosaceae</taxon>
        <taxon>Rosoideae</taxon>
        <taxon>Rosoideae incertae sedis</taxon>
        <taxon>Rubus</taxon>
    </lineage>
</organism>
<dbReference type="GO" id="GO:0005634">
    <property type="term" value="C:nucleus"/>
    <property type="evidence" value="ECO:0007669"/>
    <property type="project" value="UniProtKB-SubCell"/>
</dbReference>
<dbReference type="SMART" id="SM00015">
    <property type="entry name" value="IQ"/>
    <property type="match status" value="3"/>
</dbReference>
<dbReference type="InterPro" id="IPR036770">
    <property type="entry name" value="Ankyrin_rpt-contain_sf"/>
</dbReference>
<dbReference type="PROSITE" id="PS50096">
    <property type="entry name" value="IQ"/>
    <property type="match status" value="4"/>
</dbReference>
<evidence type="ECO:0000256" key="7">
    <source>
        <dbReference type="ARBA" id="ARBA00023163"/>
    </source>
</evidence>
<evidence type="ECO:0000256" key="2">
    <source>
        <dbReference type="ARBA" id="ARBA00008267"/>
    </source>
</evidence>
<dbReference type="InterPro" id="IPR000048">
    <property type="entry name" value="IQ_motif_EF-hand-BS"/>
</dbReference>
<dbReference type="PANTHER" id="PTHR23335:SF3">
    <property type="entry name" value="CALMODULIN-BINDING TRANSCRIPTION ACTIVATOR 5"/>
    <property type="match status" value="1"/>
</dbReference>
<keyword evidence="5 9" id="KW-0040">ANK repeat</keyword>
<name>A0AAW1XC70_RUBAR</name>
<dbReference type="Proteomes" id="UP001457282">
    <property type="component" value="Unassembled WGS sequence"/>
</dbReference>
<protein>
    <recommendedName>
        <fullName evidence="11">CG-1 domain-containing protein</fullName>
    </recommendedName>
</protein>
<dbReference type="Pfam" id="PF01833">
    <property type="entry name" value="TIG"/>
    <property type="match status" value="1"/>
</dbReference>
<evidence type="ECO:0000256" key="5">
    <source>
        <dbReference type="ARBA" id="ARBA00023043"/>
    </source>
</evidence>
<keyword evidence="8" id="KW-0539">Nucleus</keyword>
<feature type="region of interest" description="Disordered" evidence="10">
    <location>
        <begin position="144"/>
        <end position="172"/>
    </location>
</feature>
<dbReference type="GO" id="GO:0006357">
    <property type="term" value="P:regulation of transcription by RNA polymerase II"/>
    <property type="evidence" value="ECO:0007669"/>
    <property type="project" value="TreeGrafter"/>
</dbReference>
<comment type="caution">
    <text evidence="12">The sequence shown here is derived from an EMBL/GenBank/DDBJ whole genome shotgun (WGS) entry which is preliminary data.</text>
</comment>
<dbReference type="PROSITE" id="PS50088">
    <property type="entry name" value="ANK_REPEAT"/>
    <property type="match status" value="1"/>
</dbReference>
<comment type="subcellular location">
    <subcellularLocation>
        <location evidence="1">Nucleus</location>
    </subcellularLocation>
</comment>
<gene>
    <name evidence="12" type="ORF">M0R45_021093</name>
</gene>
<feature type="compositionally biased region" description="Low complexity" evidence="10">
    <location>
        <begin position="147"/>
        <end position="165"/>
    </location>
</feature>
<evidence type="ECO:0000313" key="12">
    <source>
        <dbReference type="EMBL" id="KAK9933924.1"/>
    </source>
</evidence>
<dbReference type="PANTHER" id="PTHR23335">
    <property type="entry name" value="CALMODULIN-BINDING TRANSCRIPTION ACTIVATOR CAMTA"/>
    <property type="match status" value="1"/>
</dbReference>
<dbReference type="Gene3D" id="1.20.5.190">
    <property type="match status" value="1"/>
</dbReference>
<dbReference type="EMBL" id="JBEDUW010000004">
    <property type="protein sequence ID" value="KAK9933924.1"/>
    <property type="molecule type" value="Genomic_DNA"/>
</dbReference>
<evidence type="ECO:0000256" key="10">
    <source>
        <dbReference type="SAM" id="MobiDB-lite"/>
    </source>
</evidence>
<dbReference type="CDD" id="cd23767">
    <property type="entry name" value="IQCD"/>
    <property type="match status" value="2"/>
</dbReference>
<dbReference type="Gene3D" id="1.25.40.20">
    <property type="entry name" value="Ankyrin repeat-containing domain"/>
    <property type="match status" value="1"/>
</dbReference>
<keyword evidence="7" id="KW-0804">Transcription</keyword>
<evidence type="ECO:0000256" key="1">
    <source>
        <dbReference type="ARBA" id="ARBA00004123"/>
    </source>
</evidence>
<dbReference type="SMART" id="SM01076">
    <property type="entry name" value="CG-1"/>
    <property type="match status" value="1"/>
</dbReference>
<keyword evidence="13" id="KW-1185">Reference proteome</keyword>